<gene>
    <name evidence="2" type="ORF">OVA965_LOCUS38854</name>
    <name evidence="3" type="ORF">TMI583_LOCUS40074</name>
</gene>
<evidence type="ECO:0000313" key="4">
    <source>
        <dbReference type="Proteomes" id="UP000677228"/>
    </source>
</evidence>
<dbReference type="Proteomes" id="UP000682733">
    <property type="component" value="Unassembled WGS sequence"/>
</dbReference>
<dbReference type="EMBL" id="CAJOBA010061419">
    <property type="protein sequence ID" value="CAF4330963.1"/>
    <property type="molecule type" value="Genomic_DNA"/>
</dbReference>
<dbReference type="EMBL" id="CAJNOK010039078">
    <property type="protein sequence ID" value="CAF1542428.1"/>
    <property type="molecule type" value="Genomic_DNA"/>
</dbReference>
<evidence type="ECO:0000313" key="3">
    <source>
        <dbReference type="EMBL" id="CAF4330963.1"/>
    </source>
</evidence>
<name>A0A8S2FRY1_9BILA</name>
<feature type="domain" description="DNA-dependent protein kinase catalytic subunit CC1/2" evidence="1">
    <location>
        <begin position="10"/>
        <end position="82"/>
    </location>
</feature>
<dbReference type="Proteomes" id="UP000677228">
    <property type="component" value="Unassembled WGS sequence"/>
</dbReference>
<protein>
    <recommendedName>
        <fullName evidence="1">DNA-dependent protein kinase catalytic subunit CC1/2 domain-containing protein</fullName>
    </recommendedName>
</protein>
<sequence length="301" mass="34857">MSRPWNINHDIGTQQQAKSALNHVQHIFKQTSKLFINETSRRYRPPGWTQATLDVAIHWLLRQCGRVETECRRKCIDLVCTFEDSQSKKDKFKAGLGNNAIMADISERFSRYCYLNPILFQDQSKKSRLINSLSYFINKVAMNTIHTIATYFTIQDEHGKVFTPADVRKFDYAKCVVIVRLLNFITALWSKYPKHTSKAFDQSFGSRDLMTLILTCALDPAQLGFDLNNEEVDKKLPKVIECLLKAMTTYLSENILKPLHDVRIEMTMDGKKFNLIHELDSGENMPVRSELPLFVDINYYT</sequence>
<proteinExistence type="predicted"/>
<accession>A0A8S2FRY1</accession>
<comment type="caution">
    <text evidence="2">The sequence shown here is derived from an EMBL/GenBank/DDBJ whole genome shotgun (WGS) entry which is preliminary data.</text>
</comment>
<dbReference type="AlphaFoldDB" id="A0A8S2FRY1"/>
<dbReference type="InterPro" id="IPR046803">
    <property type="entry name" value="DNAPKcs_CC1-2"/>
</dbReference>
<organism evidence="2 4">
    <name type="scientific">Didymodactylos carnosus</name>
    <dbReference type="NCBI Taxonomy" id="1234261"/>
    <lineage>
        <taxon>Eukaryota</taxon>
        <taxon>Metazoa</taxon>
        <taxon>Spiralia</taxon>
        <taxon>Gnathifera</taxon>
        <taxon>Rotifera</taxon>
        <taxon>Eurotatoria</taxon>
        <taxon>Bdelloidea</taxon>
        <taxon>Philodinida</taxon>
        <taxon>Philodinidae</taxon>
        <taxon>Didymodactylos</taxon>
    </lineage>
</organism>
<dbReference type="Pfam" id="PF20502">
    <property type="entry name" value="DNAPKcs_CC1-2"/>
    <property type="match status" value="2"/>
</dbReference>
<feature type="domain" description="DNA-dependent protein kinase catalytic subunit CC1/2" evidence="1">
    <location>
        <begin position="118"/>
        <end position="257"/>
    </location>
</feature>
<evidence type="ECO:0000259" key="1">
    <source>
        <dbReference type="Pfam" id="PF20502"/>
    </source>
</evidence>
<evidence type="ECO:0000313" key="2">
    <source>
        <dbReference type="EMBL" id="CAF1542428.1"/>
    </source>
</evidence>
<feature type="non-terminal residue" evidence="2">
    <location>
        <position position="1"/>
    </location>
</feature>
<reference evidence="2" key="1">
    <citation type="submission" date="2021-02" db="EMBL/GenBank/DDBJ databases">
        <authorList>
            <person name="Nowell W R."/>
        </authorList>
    </citation>
    <scope>NUCLEOTIDE SEQUENCE</scope>
</reference>